<name>A0A6A8G695_9EURY</name>
<proteinExistence type="predicted"/>
<dbReference type="OrthoDB" id="379536at2157"/>
<keyword evidence="1" id="KW-0472">Membrane</keyword>
<gene>
    <name evidence="2" type="ORF">GJR99_09410</name>
</gene>
<reference evidence="2 3" key="1">
    <citation type="submission" date="2019-11" db="EMBL/GenBank/DDBJ databases">
        <title>Whole genome sequence of Haloferax sp. MBLA0078.</title>
        <authorList>
            <person name="Seo M.-J."/>
            <person name="Cho E.-S."/>
        </authorList>
    </citation>
    <scope>NUCLEOTIDE SEQUENCE [LARGE SCALE GENOMIC DNA]</scope>
    <source>
        <strain evidence="2 3">MBLA0078</strain>
    </source>
</reference>
<dbReference type="AlphaFoldDB" id="A0A6A8G695"/>
<feature type="transmembrane region" description="Helical" evidence="1">
    <location>
        <begin position="59"/>
        <end position="75"/>
    </location>
</feature>
<evidence type="ECO:0000313" key="3">
    <source>
        <dbReference type="Proteomes" id="UP000443423"/>
    </source>
</evidence>
<organism evidence="2 3">
    <name type="scientific">Haloferax marinum</name>
    <dbReference type="NCBI Taxonomy" id="2666143"/>
    <lineage>
        <taxon>Archaea</taxon>
        <taxon>Methanobacteriati</taxon>
        <taxon>Methanobacteriota</taxon>
        <taxon>Stenosarchaea group</taxon>
        <taxon>Halobacteria</taxon>
        <taxon>Halobacteriales</taxon>
        <taxon>Haloferacaceae</taxon>
        <taxon>Haloferax</taxon>
    </lineage>
</organism>
<feature type="transmembrane region" description="Helical" evidence="1">
    <location>
        <begin position="5"/>
        <end position="22"/>
    </location>
</feature>
<feature type="transmembrane region" description="Helical" evidence="1">
    <location>
        <begin position="28"/>
        <end position="47"/>
    </location>
</feature>
<evidence type="ECO:0000313" key="2">
    <source>
        <dbReference type="EMBL" id="MRW96790.1"/>
    </source>
</evidence>
<dbReference type="EMBL" id="WKJQ01000001">
    <property type="protein sequence ID" value="MRW96790.1"/>
    <property type="molecule type" value="Genomic_DNA"/>
</dbReference>
<evidence type="ECO:0000256" key="1">
    <source>
        <dbReference type="SAM" id="Phobius"/>
    </source>
</evidence>
<protein>
    <submittedName>
        <fullName evidence="2">Uncharacterized protein</fullName>
    </submittedName>
</protein>
<comment type="caution">
    <text evidence="2">The sequence shown here is derived from an EMBL/GenBank/DDBJ whole genome shotgun (WGS) entry which is preliminary data.</text>
</comment>
<dbReference type="Proteomes" id="UP000443423">
    <property type="component" value="Unassembled WGS sequence"/>
</dbReference>
<keyword evidence="1" id="KW-0812">Transmembrane</keyword>
<keyword evidence="1" id="KW-1133">Transmembrane helix</keyword>
<sequence length="122" mass="13424">MLLDILYLLIIGTVGCFFIGYMTPKFAIWGSITTAVLWMTAHLIPAFSPDEVLSTMAPRIVDLFLVFPTAIQLAWDSQVADVGLVGGLIVLAWGVAMLIPYFVGIVLGILTWPELILFRIIL</sequence>
<keyword evidence="3" id="KW-1185">Reference proteome</keyword>
<dbReference type="RefSeq" id="WP_151111508.1">
    <property type="nucleotide sequence ID" value="NZ_WKJQ01000001.1"/>
</dbReference>
<feature type="transmembrane region" description="Helical" evidence="1">
    <location>
        <begin position="87"/>
        <end position="112"/>
    </location>
</feature>
<accession>A0A6A8G695</accession>